<evidence type="ECO:0000313" key="1">
    <source>
        <dbReference type="EMBL" id="PWW47930.1"/>
    </source>
</evidence>
<dbReference type="OrthoDB" id="5297048at2"/>
<comment type="caution">
    <text evidence="1">The sequence shown here is derived from an EMBL/GenBank/DDBJ whole genome shotgun (WGS) entry which is preliminary data.</text>
</comment>
<dbReference type="EMBL" id="QGUB01000002">
    <property type="protein sequence ID" value="PWW47930.1"/>
    <property type="molecule type" value="Genomic_DNA"/>
</dbReference>
<organism evidence="1 2">
    <name type="scientific">Melaminivora alkalimesophila</name>
    <dbReference type="NCBI Taxonomy" id="1165852"/>
    <lineage>
        <taxon>Bacteria</taxon>
        <taxon>Pseudomonadati</taxon>
        <taxon>Pseudomonadota</taxon>
        <taxon>Betaproteobacteria</taxon>
        <taxon>Burkholderiales</taxon>
        <taxon>Comamonadaceae</taxon>
        <taxon>Melaminivora</taxon>
    </lineage>
</organism>
<proteinExistence type="predicted"/>
<dbReference type="Proteomes" id="UP000246483">
    <property type="component" value="Unassembled WGS sequence"/>
</dbReference>
<dbReference type="AlphaFoldDB" id="A0A317RDT3"/>
<protein>
    <submittedName>
        <fullName evidence="1">Uncharacterized protein</fullName>
    </submittedName>
</protein>
<accession>A0A317RDT3</accession>
<gene>
    <name evidence="1" type="ORF">DFR36_102309</name>
</gene>
<keyword evidence="2" id="KW-1185">Reference proteome</keyword>
<dbReference type="RefSeq" id="WP_110012082.1">
    <property type="nucleotide sequence ID" value="NZ_QGUB01000002.1"/>
</dbReference>
<evidence type="ECO:0000313" key="2">
    <source>
        <dbReference type="Proteomes" id="UP000246483"/>
    </source>
</evidence>
<name>A0A317RDT3_9BURK</name>
<reference evidence="1 2" key="1">
    <citation type="submission" date="2018-05" db="EMBL/GenBank/DDBJ databases">
        <title>Genomic Encyclopedia of Type Strains, Phase IV (KMG-IV): sequencing the most valuable type-strain genomes for metagenomic binning, comparative biology and taxonomic classification.</title>
        <authorList>
            <person name="Goeker M."/>
        </authorList>
    </citation>
    <scope>NUCLEOTIDE SEQUENCE [LARGE SCALE GENOMIC DNA]</scope>
    <source>
        <strain evidence="1 2">DSM 26006</strain>
    </source>
</reference>
<sequence length="103" mass="11365">MHSEVLITLSPGEELRLDLQGSQPMEVEQARRWLDDEFMRLECEPLRASGKVLLADKVLVVAQAAGAQHFGDPLWAKEFARATVAALSRPIVHVDVPAMAVSF</sequence>